<reference evidence="1" key="1">
    <citation type="submission" date="2021-01" db="EMBL/GenBank/DDBJ databases">
        <authorList>
            <consortium name="Genoscope - CEA"/>
            <person name="William W."/>
        </authorList>
    </citation>
    <scope>NUCLEOTIDE SEQUENCE</scope>
</reference>
<accession>A0A8S1P077</accession>
<dbReference type="EMBL" id="CAJJDN010000065">
    <property type="protein sequence ID" value="CAD8095615.1"/>
    <property type="molecule type" value="Genomic_DNA"/>
</dbReference>
<dbReference type="Proteomes" id="UP000692954">
    <property type="component" value="Unassembled WGS sequence"/>
</dbReference>
<dbReference type="AlphaFoldDB" id="A0A8S1P077"/>
<proteinExistence type="predicted"/>
<evidence type="ECO:0000313" key="1">
    <source>
        <dbReference type="EMBL" id="CAD8095615.1"/>
    </source>
</evidence>
<protein>
    <submittedName>
        <fullName evidence="1">Uncharacterized protein</fullName>
    </submittedName>
</protein>
<keyword evidence="2" id="KW-1185">Reference proteome</keyword>
<name>A0A8S1P077_9CILI</name>
<comment type="caution">
    <text evidence="1">The sequence shown here is derived from an EMBL/GenBank/DDBJ whole genome shotgun (WGS) entry which is preliminary data.</text>
</comment>
<organism evidence="1 2">
    <name type="scientific">Paramecium sonneborni</name>
    <dbReference type="NCBI Taxonomy" id="65129"/>
    <lineage>
        <taxon>Eukaryota</taxon>
        <taxon>Sar</taxon>
        <taxon>Alveolata</taxon>
        <taxon>Ciliophora</taxon>
        <taxon>Intramacronucleata</taxon>
        <taxon>Oligohymenophorea</taxon>
        <taxon>Peniculida</taxon>
        <taxon>Parameciidae</taxon>
        <taxon>Paramecium</taxon>
    </lineage>
</organism>
<gene>
    <name evidence="1" type="ORF">PSON_ATCC_30995.1.T0650002</name>
</gene>
<sequence>MPLNELPSSSNKIPKPPTDLINLSRLFFFIIQVFRKIQFNPFIMINQRCFIFIKQFILQHYFKNRWR</sequence>
<evidence type="ECO:0000313" key="2">
    <source>
        <dbReference type="Proteomes" id="UP000692954"/>
    </source>
</evidence>